<sequence length="367" mass="39860">MRLKRSLPLLGTSALLFACVFMAAGKTPGPTSDPTAEGALSSTPLKVDRLDPSINSIIPAGAMLERIATGFTWVEGPVWDRGSLFFAEIPSNSIRRWTPGKGVSIFLQPSGYKGSAPYGGKESGSNGMTLDTRGRLTVAGHAQRDVFRFESLDAKGPITILADSYQGKRLNSPNDLVYRSDGSLYFTDPPYGLRTQNDSDPEKQLKVNGVYRIPHAIEHKPGASPANADLQLVVNDLPRPNGIAFSPDEKYLYVNNSEPKRIWMRYRVKSDGTLADPKLLYDATADPRVGGPDGMKVDMEGNIYSAGPGGVWIFSPEGKPLGTIVMPERTANVAWAGPDRKTLYICASTSIYRVHLKIAGEPFVKTK</sequence>
<dbReference type="EMBL" id="OKRB01000001">
    <property type="protein sequence ID" value="SPE17359.1"/>
    <property type="molecule type" value="Genomic_DNA"/>
</dbReference>
<dbReference type="Proteomes" id="UP000239735">
    <property type="component" value="Unassembled WGS sequence"/>
</dbReference>
<dbReference type="GO" id="GO:0016787">
    <property type="term" value="F:hydrolase activity"/>
    <property type="evidence" value="ECO:0007669"/>
    <property type="project" value="UniProtKB-KW"/>
</dbReference>
<evidence type="ECO:0000256" key="1">
    <source>
        <dbReference type="ARBA" id="ARBA00022801"/>
    </source>
</evidence>
<evidence type="ECO:0000256" key="2">
    <source>
        <dbReference type="SAM" id="SignalP"/>
    </source>
</evidence>
<feature type="signal peptide" evidence="2">
    <location>
        <begin position="1"/>
        <end position="23"/>
    </location>
</feature>
<evidence type="ECO:0000313" key="5">
    <source>
        <dbReference type="Proteomes" id="UP000239735"/>
    </source>
</evidence>
<dbReference type="Pfam" id="PF08450">
    <property type="entry name" value="SGL"/>
    <property type="match status" value="1"/>
</dbReference>
<gene>
    <name evidence="4" type="ORF">SBA5_10045</name>
</gene>
<evidence type="ECO:0000259" key="3">
    <source>
        <dbReference type="Pfam" id="PF08450"/>
    </source>
</evidence>
<accession>A0A2N9L2B2</accession>
<feature type="domain" description="SMP-30/Gluconolactonase/LRE-like region" evidence="3">
    <location>
        <begin position="74"/>
        <end position="347"/>
    </location>
</feature>
<dbReference type="SUPFAM" id="SSF63829">
    <property type="entry name" value="Calcium-dependent phosphotriesterase"/>
    <property type="match status" value="1"/>
</dbReference>
<keyword evidence="2" id="KW-0732">Signal</keyword>
<name>A0A2N9L2B2_9BACT</name>
<evidence type="ECO:0000313" key="4">
    <source>
        <dbReference type="EMBL" id="SPE17359.1"/>
    </source>
</evidence>
<dbReference type="AlphaFoldDB" id="A0A2N9L2B2"/>
<keyword evidence="1" id="KW-0378">Hydrolase</keyword>
<proteinExistence type="predicted"/>
<dbReference type="Gene3D" id="2.120.10.30">
    <property type="entry name" value="TolB, C-terminal domain"/>
    <property type="match status" value="1"/>
</dbReference>
<dbReference type="InterPro" id="IPR013658">
    <property type="entry name" value="SGL"/>
</dbReference>
<organism evidence="4 5">
    <name type="scientific">Candidatus Sulfuritelmatomonas gaucii</name>
    <dbReference type="NCBI Taxonomy" id="2043161"/>
    <lineage>
        <taxon>Bacteria</taxon>
        <taxon>Pseudomonadati</taxon>
        <taxon>Acidobacteriota</taxon>
        <taxon>Terriglobia</taxon>
        <taxon>Terriglobales</taxon>
        <taxon>Acidobacteriaceae</taxon>
        <taxon>Candidatus Sulfuritelmatomonas</taxon>
    </lineage>
</organism>
<reference evidence="5" key="1">
    <citation type="submission" date="2018-02" db="EMBL/GenBank/DDBJ databases">
        <authorList>
            <person name="Hausmann B."/>
        </authorList>
    </citation>
    <scope>NUCLEOTIDE SEQUENCE [LARGE SCALE GENOMIC DNA]</scope>
    <source>
        <strain evidence="5">Peat soil MAG SbA5</strain>
    </source>
</reference>
<feature type="chain" id="PRO_5014860749" evidence="2">
    <location>
        <begin position="24"/>
        <end position="367"/>
    </location>
</feature>
<dbReference type="PROSITE" id="PS51257">
    <property type="entry name" value="PROKAR_LIPOPROTEIN"/>
    <property type="match status" value="1"/>
</dbReference>
<dbReference type="PANTHER" id="PTHR47572:SF4">
    <property type="entry name" value="LACTONASE DRP35"/>
    <property type="match status" value="1"/>
</dbReference>
<protein>
    <submittedName>
        <fullName evidence="4">SMP-30/Gluconolaconase/LRE-like region-containing protein</fullName>
    </submittedName>
</protein>
<dbReference type="InterPro" id="IPR011042">
    <property type="entry name" value="6-blade_b-propeller_TolB-like"/>
</dbReference>
<dbReference type="InterPro" id="IPR051262">
    <property type="entry name" value="SMP-30/CGR1_Lactonase"/>
</dbReference>
<dbReference type="PANTHER" id="PTHR47572">
    <property type="entry name" value="LIPOPROTEIN-RELATED"/>
    <property type="match status" value="1"/>
</dbReference>